<keyword evidence="7" id="KW-0862">Zinc</keyword>
<keyword evidence="4" id="KW-0479">Metal-binding</keyword>
<comment type="function">
    <text evidence="1">May be involved in transcriptional regulation.</text>
</comment>
<dbReference type="EMBL" id="LNIX01000007">
    <property type="protein sequence ID" value="OXA51526.1"/>
    <property type="molecule type" value="Genomic_DNA"/>
</dbReference>
<dbReference type="InterPro" id="IPR013087">
    <property type="entry name" value="Znf_C2H2_type"/>
</dbReference>
<evidence type="ECO:0000256" key="1">
    <source>
        <dbReference type="ARBA" id="ARBA00003767"/>
    </source>
</evidence>
<dbReference type="GO" id="GO:0000981">
    <property type="term" value="F:DNA-binding transcription factor activity, RNA polymerase II-specific"/>
    <property type="evidence" value="ECO:0007669"/>
    <property type="project" value="TreeGrafter"/>
</dbReference>
<dbReference type="Proteomes" id="UP000198287">
    <property type="component" value="Unassembled WGS sequence"/>
</dbReference>
<keyword evidence="16" id="KW-1185">Reference proteome</keyword>
<evidence type="ECO:0000256" key="11">
    <source>
        <dbReference type="ARBA" id="ARBA00023242"/>
    </source>
</evidence>
<dbReference type="AlphaFoldDB" id="A0A226E4V4"/>
<feature type="compositionally biased region" description="Low complexity" evidence="13">
    <location>
        <begin position="333"/>
        <end position="362"/>
    </location>
</feature>
<dbReference type="PANTHER" id="PTHR14196">
    <property type="entry name" value="ODD-SKIPPED - RELATED"/>
    <property type="match status" value="1"/>
</dbReference>
<dbReference type="Pfam" id="PF00096">
    <property type="entry name" value="zf-C2H2"/>
    <property type="match status" value="2"/>
</dbReference>
<dbReference type="GO" id="GO:0008270">
    <property type="term" value="F:zinc ion binding"/>
    <property type="evidence" value="ECO:0007669"/>
    <property type="project" value="UniProtKB-KW"/>
</dbReference>
<feature type="region of interest" description="Disordered" evidence="13">
    <location>
        <begin position="121"/>
        <end position="148"/>
    </location>
</feature>
<dbReference type="GO" id="GO:0000977">
    <property type="term" value="F:RNA polymerase II transcription regulatory region sequence-specific DNA binding"/>
    <property type="evidence" value="ECO:0007669"/>
    <property type="project" value="TreeGrafter"/>
</dbReference>
<dbReference type="InterPro" id="IPR050717">
    <property type="entry name" value="C2H2-ZF_Transcription_Reg"/>
</dbReference>
<keyword evidence="9" id="KW-0238">DNA-binding</keyword>
<dbReference type="PROSITE" id="PS00028">
    <property type="entry name" value="ZINC_FINGER_C2H2_1"/>
    <property type="match status" value="2"/>
</dbReference>
<keyword evidence="8" id="KW-0805">Transcription regulation</keyword>
<evidence type="ECO:0000256" key="13">
    <source>
        <dbReference type="SAM" id="MobiDB-lite"/>
    </source>
</evidence>
<keyword evidence="5" id="KW-0677">Repeat</keyword>
<dbReference type="OrthoDB" id="6077919at2759"/>
<feature type="domain" description="C2H2-type" evidence="14">
    <location>
        <begin position="403"/>
        <end position="430"/>
    </location>
</feature>
<comment type="caution">
    <text evidence="15">The sequence shown here is derived from an EMBL/GenBank/DDBJ whole genome shotgun (WGS) entry which is preliminary data.</text>
</comment>
<evidence type="ECO:0000313" key="16">
    <source>
        <dbReference type="Proteomes" id="UP000198287"/>
    </source>
</evidence>
<feature type="compositionally biased region" description="Low complexity" evidence="13">
    <location>
        <begin position="369"/>
        <end position="383"/>
    </location>
</feature>
<evidence type="ECO:0000256" key="3">
    <source>
        <dbReference type="ARBA" id="ARBA00006991"/>
    </source>
</evidence>
<dbReference type="SMART" id="SM00355">
    <property type="entry name" value="ZnF_C2H2"/>
    <property type="match status" value="2"/>
</dbReference>
<evidence type="ECO:0000256" key="12">
    <source>
        <dbReference type="PROSITE-ProRule" id="PRU00042"/>
    </source>
</evidence>
<sequence length="497" mass="52212">MKAMMSPRTAGDEESDRPTPMEQLLISSKSMSKHDASSLLIIDLNNNNSSSTTSLHHHAHSQHDDLLLPLAPSSAQSAAPVELLGWDSSTWSSSEEVTPLTNLLADPLFLPFDTDSNKVDWEPCTSSSDDPFATSHHPSSQGPLSPGEINSHNHHHLICWPSSQDQGQLDQIDQTHSTSDSILLRNALTPHNRKVLLSTYPILSDVTLVSNTALPTSSSSSSSPHCEENSGRNVYYELLVEPEIVIPTHVEELSKSRHHDVGSLSTLTLTGAGGGVIAVGGAVPSSTSTLTISTTTHSNQSLSAKWTYTMTNADGTPKVTGRKRVKKAAKMVTSSSTTPTSTSNKQQIISSTTTTTTPTITSLLKEGSNHSSSSQSSHSSESTSGGGGVAAAAAAARKERSLHYCTICSKGFKDKYSVNVHVRTHTGEKPFACALCGKAFRQKAHLAKHHQTHAAKAAGGHHGGHGNLNKSKSGLNKGGGGGIIVAGGGGSVLPATT</sequence>
<evidence type="ECO:0000256" key="9">
    <source>
        <dbReference type="ARBA" id="ARBA00023125"/>
    </source>
</evidence>
<dbReference type="PANTHER" id="PTHR14196:SF0">
    <property type="entry name" value="PROTEIN BOWEL"/>
    <property type="match status" value="1"/>
</dbReference>
<dbReference type="FunFam" id="3.30.160.60:FF:000096">
    <property type="entry name" value="Zinc finger and BTB domain-containing protein 18 isoform 1"/>
    <property type="match status" value="1"/>
</dbReference>
<accession>A0A226E4V4</accession>
<comment type="subcellular location">
    <subcellularLocation>
        <location evidence="2">Nucleus</location>
    </subcellularLocation>
</comment>
<reference evidence="15 16" key="1">
    <citation type="submission" date="2015-12" db="EMBL/GenBank/DDBJ databases">
        <title>The genome of Folsomia candida.</title>
        <authorList>
            <person name="Faddeeva A."/>
            <person name="Derks M.F."/>
            <person name="Anvar Y."/>
            <person name="Smit S."/>
            <person name="Van Straalen N."/>
            <person name="Roelofs D."/>
        </authorList>
    </citation>
    <scope>NUCLEOTIDE SEQUENCE [LARGE SCALE GENOMIC DNA]</scope>
    <source>
        <strain evidence="15 16">VU population</strain>
        <tissue evidence="15">Whole body</tissue>
    </source>
</reference>
<evidence type="ECO:0000256" key="2">
    <source>
        <dbReference type="ARBA" id="ARBA00004123"/>
    </source>
</evidence>
<keyword evidence="6 12" id="KW-0863">Zinc-finger</keyword>
<evidence type="ECO:0000313" key="15">
    <source>
        <dbReference type="EMBL" id="OXA51526.1"/>
    </source>
</evidence>
<evidence type="ECO:0000256" key="4">
    <source>
        <dbReference type="ARBA" id="ARBA00022723"/>
    </source>
</evidence>
<dbReference type="InterPro" id="IPR036236">
    <property type="entry name" value="Znf_C2H2_sf"/>
</dbReference>
<evidence type="ECO:0000256" key="10">
    <source>
        <dbReference type="ARBA" id="ARBA00023163"/>
    </source>
</evidence>
<evidence type="ECO:0000256" key="6">
    <source>
        <dbReference type="ARBA" id="ARBA00022771"/>
    </source>
</evidence>
<keyword evidence="10" id="KW-0804">Transcription</keyword>
<proteinExistence type="inferred from homology"/>
<dbReference type="PROSITE" id="PS50157">
    <property type="entry name" value="ZINC_FINGER_C2H2_2"/>
    <property type="match status" value="2"/>
</dbReference>
<keyword evidence="11" id="KW-0539">Nucleus</keyword>
<evidence type="ECO:0000259" key="14">
    <source>
        <dbReference type="PROSITE" id="PS50157"/>
    </source>
</evidence>
<comment type="similarity">
    <text evidence="3">Belongs to the krueppel C2H2-type zinc-finger protein family.</text>
</comment>
<evidence type="ECO:0000256" key="5">
    <source>
        <dbReference type="ARBA" id="ARBA00022737"/>
    </source>
</evidence>
<dbReference type="Gene3D" id="3.30.160.60">
    <property type="entry name" value="Classic Zinc Finger"/>
    <property type="match status" value="2"/>
</dbReference>
<name>A0A226E4V4_FOLCA</name>
<dbReference type="GO" id="GO:0005634">
    <property type="term" value="C:nucleus"/>
    <property type="evidence" value="ECO:0007669"/>
    <property type="project" value="UniProtKB-SubCell"/>
</dbReference>
<dbReference type="SUPFAM" id="SSF57667">
    <property type="entry name" value="beta-beta-alpha zinc fingers"/>
    <property type="match status" value="1"/>
</dbReference>
<dbReference type="FunFam" id="3.30.160.60:FF:000966">
    <property type="entry name" value="ZFP90 zinc finger protein"/>
    <property type="match status" value="1"/>
</dbReference>
<protein>
    <submittedName>
        <fullName evidence="15">Sal-like protein 4</fullName>
    </submittedName>
</protein>
<evidence type="ECO:0000256" key="7">
    <source>
        <dbReference type="ARBA" id="ARBA00022833"/>
    </source>
</evidence>
<organism evidence="15 16">
    <name type="scientific">Folsomia candida</name>
    <name type="common">Springtail</name>
    <dbReference type="NCBI Taxonomy" id="158441"/>
    <lineage>
        <taxon>Eukaryota</taxon>
        <taxon>Metazoa</taxon>
        <taxon>Ecdysozoa</taxon>
        <taxon>Arthropoda</taxon>
        <taxon>Hexapoda</taxon>
        <taxon>Collembola</taxon>
        <taxon>Entomobryomorpha</taxon>
        <taxon>Isotomoidea</taxon>
        <taxon>Isotomidae</taxon>
        <taxon>Proisotominae</taxon>
        <taxon>Folsomia</taxon>
    </lineage>
</organism>
<feature type="domain" description="C2H2-type" evidence="14">
    <location>
        <begin position="431"/>
        <end position="458"/>
    </location>
</feature>
<gene>
    <name evidence="15" type="ORF">Fcan01_13703</name>
</gene>
<evidence type="ECO:0000256" key="8">
    <source>
        <dbReference type="ARBA" id="ARBA00023015"/>
    </source>
</evidence>
<feature type="region of interest" description="Disordered" evidence="13">
    <location>
        <begin position="329"/>
        <end position="387"/>
    </location>
</feature>